<evidence type="ECO:0000313" key="1">
    <source>
        <dbReference type="EMBL" id="MDG6781847.1"/>
    </source>
</evidence>
<dbReference type="InterPro" id="IPR029044">
    <property type="entry name" value="Nucleotide-diphossugar_trans"/>
</dbReference>
<name>A0AAW6RAM4_GORRU</name>
<dbReference type="PANTHER" id="PTHR43179">
    <property type="entry name" value="RHAMNOSYLTRANSFERASE WBBL"/>
    <property type="match status" value="1"/>
</dbReference>
<comment type="caution">
    <text evidence="1">The sequence shown here is derived from an EMBL/GenBank/DDBJ whole genome shotgun (WGS) entry which is preliminary data.</text>
</comment>
<dbReference type="SUPFAM" id="SSF53448">
    <property type="entry name" value="Nucleotide-diphospho-sugar transferases"/>
    <property type="match status" value="1"/>
</dbReference>
<dbReference type="EMBL" id="JARUXG010000007">
    <property type="protein sequence ID" value="MDG6781847.1"/>
    <property type="molecule type" value="Genomic_DNA"/>
</dbReference>
<dbReference type="EC" id="2.4.-.-" evidence="1"/>
<keyword evidence="1" id="KW-0328">Glycosyltransferase</keyword>
<dbReference type="Gene3D" id="3.90.550.10">
    <property type="entry name" value="Spore Coat Polysaccharide Biosynthesis Protein SpsA, Chain A"/>
    <property type="match status" value="1"/>
</dbReference>
<dbReference type="PANTHER" id="PTHR43179:SF11">
    <property type="entry name" value="GLYCOSYL TRANSFERASE"/>
    <property type="match status" value="1"/>
</dbReference>
<gene>
    <name evidence="1" type="ORF">QBL07_13500</name>
</gene>
<dbReference type="AlphaFoldDB" id="A0AAW6RAM4"/>
<proteinExistence type="predicted"/>
<dbReference type="RefSeq" id="WP_005193839.1">
    <property type="nucleotide sequence ID" value="NZ_CP136136.1"/>
</dbReference>
<dbReference type="GO" id="GO:0016757">
    <property type="term" value="F:glycosyltransferase activity"/>
    <property type="evidence" value="ECO:0007669"/>
    <property type="project" value="UniProtKB-KW"/>
</dbReference>
<keyword evidence="1" id="KW-0808">Transferase</keyword>
<sequence>MTKELLIGVPVFGQIEYTHALVSDLIREGADFVIIDNKGDYTRLADERVEHPGRNLGWAGGSNFGFRLAFSEGYQNAVTLNNDTRISVGYVDALLDSALPADRGLVTAVYDDEMAHRMMLADYRGPADQYIPANRFREVPFVDGTGLLITREAWRAVGSLDERTFGTYAWGADLDLSLRVRQAGFKIYVTERGFLNHLGQRTATASKSRFSYQLSSFRQMKQGMRRIGLNGQIRADSKLPVVTRSFE</sequence>
<organism evidence="1">
    <name type="scientific">Gordonia rubripertincta</name>
    <name type="common">Rhodococcus corallinus</name>
    <dbReference type="NCBI Taxonomy" id="36822"/>
    <lineage>
        <taxon>Bacteria</taxon>
        <taxon>Bacillati</taxon>
        <taxon>Actinomycetota</taxon>
        <taxon>Actinomycetes</taxon>
        <taxon>Mycobacteriales</taxon>
        <taxon>Gordoniaceae</taxon>
        <taxon>Gordonia</taxon>
    </lineage>
</organism>
<protein>
    <submittedName>
        <fullName evidence="1">Glycosyltransferase</fullName>
        <ecNumber evidence="1">2.4.-.-</ecNumber>
    </submittedName>
</protein>
<reference evidence="1" key="1">
    <citation type="submission" date="2023-04" db="EMBL/GenBank/DDBJ databases">
        <title>Characterization and analysis of the complete genome of Gordonia rubripertincta 112, the degrader of aromatic and aliphatic compounds.</title>
        <authorList>
            <person name="Frantsuzova E."/>
            <person name="Bogun A."/>
            <person name="Delegan Y."/>
        </authorList>
    </citation>
    <scope>NUCLEOTIDE SEQUENCE</scope>
    <source>
        <strain evidence="1">112</strain>
    </source>
</reference>
<accession>A0AAW6RAM4</accession>